<evidence type="ECO:0000256" key="3">
    <source>
        <dbReference type="ARBA" id="ARBA00022475"/>
    </source>
</evidence>
<comment type="subcellular location">
    <subcellularLocation>
        <location evidence="1 9">Cell membrane</location>
        <topology evidence="1 9">Multi-pass membrane protein</topology>
    </subcellularLocation>
</comment>
<dbReference type="PANTHER" id="PTHR38686:SF1">
    <property type="entry name" value="APOLIPOPROTEIN N-ACYLTRANSFERASE"/>
    <property type="match status" value="1"/>
</dbReference>
<dbReference type="EC" id="2.3.1.269" evidence="9"/>
<feature type="domain" description="CN hydrolase" evidence="10">
    <location>
        <begin position="227"/>
        <end position="470"/>
    </location>
</feature>
<keyword evidence="6 9" id="KW-1133">Transmembrane helix</keyword>
<evidence type="ECO:0000256" key="8">
    <source>
        <dbReference type="ARBA" id="ARBA00023315"/>
    </source>
</evidence>
<keyword evidence="5 9" id="KW-0812">Transmembrane</keyword>
<evidence type="ECO:0000256" key="5">
    <source>
        <dbReference type="ARBA" id="ARBA00022692"/>
    </source>
</evidence>
<organism evidence="11 12">
    <name type="scientific">Ginsengibacter hankyongi</name>
    <dbReference type="NCBI Taxonomy" id="2607284"/>
    <lineage>
        <taxon>Bacteria</taxon>
        <taxon>Pseudomonadati</taxon>
        <taxon>Bacteroidota</taxon>
        <taxon>Chitinophagia</taxon>
        <taxon>Chitinophagales</taxon>
        <taxon>Chitinophagaceae</taxon>
        <taxon>Ginsengibacter</taxon>
    </lineage>
</organism>
<keyword evidence="8 9" id="KW-0012">Acyltransferase</keyword>
<sequence length="517" mass="57942">MQKIITKSWTLAVVSGILTYMAICHINFIVSWICYIPLFVAIYDKKKKEVFKIAIVFGFTFSCLAFFWMIPGAERFTGYNMLYGVGVFLVSAAFYSLFCGTLSWCFSALKKKDSNLPSIIINGILAGSLFCIAEALLMLLSVGLPWFDVHSGNGLAEDLYAVQPASIFGIHVMTFIAVAVNYLIAIIGTKKLWTKLYIPAALVILYLFFGFILYQNFNNNLPENKSFNVAILAENITPDITWDNNTGNFLVQKLLDLNRLAVTMKPDLALWSESAIPWTYKKDDDLVKEVFKITDRARITHIMGINTAYKENEVFNSAYCILPGGNVTGRYDKQYLLSFIERPLNGWLMPFFSSKGYSALNDTTHSKPLLTSFGKAGFLICNEAAIPAAAANQVQNGAQFLLNMSNDGWFNDTYIVKLHFYYARLRAVESRKDLAVNCNNGFSGLIKASGDIDVKEKSAEPFVKMVTIYPNNYITTASSYPEIFIYACALYIAIVCTSTLIKSKIINNDKSLQRNMV</sequence>
<evidence type="ECO:0000259" key="10">
    <source>
        <dbReference type="PROSITE" id="PS50263"/>
    </source>
</evidence>
<keyword evidence="11" id="KW-0449">Lipoprotein</keyword>
<feature type="transmembrane region" description="Helical" evidence="9">
    <location>
        <begin position="17"/>
        <end position="43"/>
    </location>
</feature>
<name>A0A5J5IEQ9_9BACT</name>
<dbReference type="GO" id="GO:0005886">
    <property type="term" value="C:plasma membrane"/>
    <property type="evidence" value="ECO:0007669"/>
    <property type="project" value="UniProtKB-SubCell"/>
</dbReference>
<comment type="function">
    <text evidence="9">Catalyzes the phospholipid dependent N-acylation of the N-terminal cysteine of apolipoprotein, the last step in lipoprotein maturation.</text>
</comment>
<dbReference type="PROSITE" id="PS50263">
    <property type="entry name" value="CN_HYDROLASE"/>
    <property type="match status" value="1"/>
</dbReference>
<dbReference type="Pfam" id="PF00795">
    <property type="entry name" value="CN_hydrolase"/>
    <property type="match status" value="1"/>
</dbReference>
<dbReference type="Gene3D" id="3.60.110.10">
    <property type="entry name" value="Carbon-nitrogen hydrolase"/>
    <property type="match status" value="1"/>
</dbReference>
<reference evidence="11 12" key="1">
    <citation type="submission" date="2019-09" db="EMBL/GenBank/DDBJ databases">
        <title>Draft genome sequence of Ginsengibacter sp. BR5-29.</title>
        <authorList>
            <person name="Im W.-T."/>
        </authorList>
    </citation>
    <scope>NUCLEOTIDE SEQUENCE [LARGE SCALE GENOMIC DNA]</scope>
    <source>
        <strain evidence="11 12">BR5-29</strain>
    </source>
</reference>
<dbReference type="UniPathway" id="UPA00666"/>
<evidence type="ECO:0000313" key="12">
    <source>
        <dbReference type="Proteomes" id="UP000326903"/>
    </source>
</evidence>
<dbReference type="SUPFAM" id="SSF56317">
    <property type="entry name" value="Carbon-nitrogen hydrolase"/>
    <property type="match status" value="1"/>
</dbReference>
<evidence type="ECO:0000256" key="1">
    <source>
        <dbReference type="ARBA" id="ARBA00004651"/>
    </source>
</evidence>
<dbReference type="CDD" id="cd07571">
    <property type="entry name" value="ALP_N-acyl_transferase"/>
    <property type="match status" value="1"/>
</dbReference>
<dbReference type="GO" id="GO:0042158">
    <property type="term" value="P:lipoprotein biosynthetic process"/>
    <property type="evidence" value="ECO:0007669"/>
    <property type="project" value="UniProtKB-UniRule"/>
</dbReference>
<dbReference type="Proteomes" id="UP000326903">
    <property type="component" value="Unassembled WGS sequence"/>
</dbReference>
<feature type="transmembrane region" description="Helical" evidence="9">
    <location>
        <begin position="196"/>
        <end position="214"/>
    </location>
</feature>
<comment type="caution">
    <text evidence="11">The sequence shown here is derived from an EMBL/GenBank/DDBJ whole genome shotgun (WGS) entry which is preliminary data.</text>
</comment>
<dbReference type="InterPro" id="IPR003010">
    <property type="entry name" value="C-N_Hydrolase"/>
</dbReference>
<dbReference type="GO" id="GO:0016410">
    <property type="term" value="F:N-acyltransferase activity"/>
    <property type="evidence" value="ECO:0007669"/>
    <property type="project" value="UniProtKB-UniRule"/>
</dbReference>
<evidence type="ECO:0000256" key="2">
    <source>
        <dbReference type="ARBA" id="ARBA00010065"/>
    </source>
</evidence>
<accession>A0A5J5IEQ9</accession>
<evidence type="ECO:0000256" key="7">
    <source>
        <dbReference type="ARBA" id="ARBA00023136"/>
    </source>
</evidence>
<dbReference type="InterPro" id="IPR045378">
    <property type="entry name" value="LNT_N"/>
</dbReference>
<proteinExistence type="inferred from homology"/>
<evidence type="ECO:0000256" key="4">
    <source>
        <dbReference type="ARBA" id="ARBA00022679"/>
    </source>
</evidence>
<feature type="transmembrane region" description="Helical" evidence="9">
    <location>
        <begin position="82"/>
        <end position="107"/>
    </location>
</feature>
<dbReference type="Pfam" id="PF20154">
    <property type="entry name" value="LNT_N"/>
    <property type="match status" value="1"/>
</dbReference>
<keyword evidence="7 9" id="KW-0472">Membrane</keyword>
<evidence type="ECO:0000313" key="11">
    <source>
        <dbReference type="EMBL" id="KAA9038488.1"/>
    </source>
</evidence>
<dbReference type="HAMAP" id="MF_01148">
    <property type="entry name" value="Lnt"/>
    <property type="match status" value="1"/>
</dbReference>
<feature type="transmembrane region" description="Helical" evidence="9">
    <location>
        <begin position="483"/>
        <end position="501"/>
    </location>
</feature>
<dbReference type="NCBIfam" id="TIGR00546">
    <property type="entry name" value="lnt"/>
    <property type="match status" value="1"/>
</dbReference>
<keyword evidence="12" id="KW-1185">Reference proteome</keyword>
<dbReference type="EMBL" id="VYQF01000003">
    <property type="protein sequence ID" value="KAA9038488.1"/>
    <property type="molecule type" value="Genomic_DNA"/>
</dbReference>
<dbReference type="AlphaFoldDB" id="A0A5J5IEQ9"/>
<comment type="pathway">
    <text evidence="9">Protein modification; lipoprotein biosynthesis (N-acyl transfer).</text>
</comment>
<feature type="transmembrane region" description="Helical" evidence="9">
    <location>
        <begin position="119"/>
        <end position="140"/>
    </location>
</feature>
<dbReference type="InterPro" id="IPR004563">
    <property type="entry name" value="Apolipo_AcylTrfase"/>
</dbReference>
<evidence type="ECO:0000256" key="6">
    <source>
        <dbReference type="ARBA" id="ARBA00022989"/>
    </source>
</evidence>
<dbReference type="RefSeq" id="WP_150415206.1">
    <property type="nucleotide sequence ID" value="NZ_VYQF01000003.1"/>
</dbReference>
<comment type="similarity">
    <text evidence="2 9">Belongs to the CN hydrolase family. Apolipoprotein N-acyltransferase subfamily.</text>
</comment>
<comment type="catalytic activity">
    <reaction evidence="9">
        <text>N-terminal S-1,2-diacyl-sn-glyceryl-L-cysteinyl-[lipoprotein] + a glycerophospholipid = N-acyl-S-1,2-diacyl-sn-glyceryl-L-cysteinyl-[lipoprotein] + a 2-acyl-sn-glycero-3-phospholipid + H(+)</text>
        <dbReference type="Rhea" id="RHEA:48228"/>
        <dbReference type="Rhea" id="RHEA-COMP:14681"/>
        <dbReference type="Rhea" id="RHEA-COMP:14684"/>
        <dbReference type="ChEBI" id="CHEBI:15378"/>
        <dbReference type="ChEBI" id="CHEBI:136912"/>
        <dbReference type="ChEBI" id="CHEBI:140656"/>
        <dbReference type="ChEBI" id="CHEBI:140657"/>
        <dbReference type="ChEBI" id="CHEBI:140660"/>
        <dbReference type="EC" id="2.3.1.269"/>
    </reaction>
</comment>
<gene>
    <name evidence="9 11" type="primary">lnt</name>
    <name evidence="11" type="ORF">FW778_13070</name>
</gene>
<keyword evidence="3 9" id="KW-1003">Cell membrane</keyword>
<keyword evidence="4 9" id="KW-0808">Transferase</keyword>
<dbReference type="InterPro" id="IPR036526">
    <property type="entry name" value="C-N_Hydrolase_sf"/>
</dbReference>
<feature type="transmembrane region" description="Helical" evidence="9">
    <location>
        <begin position="50"/>
        <end position="70"/>
    </location>
</feature>
<dbReference type="PANTHER" id="PTHR38686">
    <property type="entry name" value="APOLIPOPROTEIN N-ACYLTRANSFERASE"/>
    <property type="match status" value="1"/>
</dbReference>
<protein>
    <recommendedName>
        <fullName evidence="9">Apolipoprotein N-acyltransferase</fullName>
        <shortName evidence="9">ALP N-acyltransferase</shortName>
        <ecNumber evidence="9">2.3.1.269</ecNumber>
    </recommendedName>
</protein>
<evidence type="ECO:0000256" key="9">
    <source>
        <dbReference type="HAMAP-Rule" id="MF_01148"/>
    </source>
</evidence>
<feature type="transmembrane region" description="Helical" evidence="9">
    <location>
        <begin position="160"/>
        <end position="184"/>
    </location>
</feature>